<keyword evidence="1" id="KW-0347">Helicase</keyword>
<organism evidence="3 4">
    <name type="scientific">Pararge aegeria aegeria</name>
    <dbReference type="NCBI Taxonomy" id="348720"/>
    <lineage>
        <taxon>Eukaryota</taxon>
        <taxon>Metazoa</taxon>
        <taxon>Ecdysozoa</taxon>
        <taxon>Arthropoda</taxon>
        <taxon>Hexapoda</taxon>
        <taxon>Insecta</taxon>
        <taxon>Pterygota</taxon>
        <taxon>Neoptera</taxon>
        <taxon>Endopterygota</taxon>
        <taxon>Lepidoptera</taxon>
        <taxon>Glossata</taxon>
        <taxon>Ditrysia</taxon>
        <taxon>Papilionoidea</taxon>
        <taxon>Nymphalidae</taxon>
        <taxon>Satyrinae</taxon>
        <taxon>Satyrini</taxon>
        <taxon>Parargina</taxon>
        <taxon>Pararge</taxon>
    </lineage>
</organism>
<keyword evidence="1" id="KW-0227">DNA damage</keyword>
<dbReference type="SUPFAM" id="SSF52540">
    <property type="entry name" value="P-loop containing nucleoside triphosphate hydrolases"/>
    <property type="match status" value="1"/>
</dbReference>
<dbReference type="AlphaFoldDB" id="A0A8S4QQ83"/>
<reference evidence="3" key="1">
    <citation type="submission" date="2022-03" db="EMBL/GenBank/DDBJ databases">
        <authorList>
            <person name="Lindestad O."/>
        </authorList>
    </citation>
    <scope>NUCLEOTIDE SEQUENCE</scope>
</reference>
<protein>
    <recommendedName>
        <fullName evidence="1">ATP-dependent DNA helicase</fullName>
        <ecNumber evidence="1">5.6.2.3</ecNumber>
    </recommendedName>
</protein>
<dbReference type="InterPro" id="IPR010285">
    <property type="entry name" value="DNA_helicase_pif1-like_DEAD"/>
</dbReference>
<keyword evidence="1" id="KW-0234">DNA repair</keyword>
<keyword evidence="1" id="KW-0547">Nucleotide-binding</keyword>
<name>A0A8S4QQ83_9NEOP</name>
<dbReference type="GO" id="GO:0005524">
    <property type="term" value="F:ATP binding"/>
    <property type="evidence" value="ECO:0007669"/>
    <property type="project" value="UniProtKB-KW"/>
</dbReference>
<comment type="cofactor">
    <cofactor evidence="1">
        <name>Mg(2+)</name>
        <dbReference type="ChEBI" id="CHEBI:18420"/>
    </cofactor>
</comment>
<evidence type="ECO:0000256" key="1">
    <source>
        <dbReference type="RuleBase" id="RU363044"/>
    </source>
</evidence>
<feature type="domain" description="DNA helicase Pif1-like DEAD-box helicase" evidence="2">
    <location>
        <begin position="14"/>
        <end position="102"/>
    </location>
</feature>
<dbReference type="GO" id="GO:0016787">
    <property type="term" value="F:hydrolase activity"/>
    <property type="evidence" value="ECO:0007669"/>
    <property type="project" value="UniProtKB-KW"/>
</dbReference>
<dbReference type="GO" id="GO:0043139">
    <property type="term" value="F:5'-3' DNA helicase activity"/>
    <property type="evidence" value="ECO:0007669"/>
    <property type="project" value="UniProtKB-EC"/>
</dbReference>
<dbReference type="InterPro" id="IPR027417">
    <property type="entry name" value="P-loop_NTPase"/>
</dbReference>
<dbReference type="GO" id="GO:0006281">
    <property type="term" value="P:DNA repair"/>
    <property type="evidence" value="ECO:0007669"/>
    <property type="project" value="UniProtKB-KW"/>
</dbReference>
<dbReference type="Proteomes" id="UP000838756">
    <property type="component" value="Unassembled WGS sequence"/>
</dbReference>
<evidence type="ECO:0000313" key="4">
    <source>
        <dbReference type="Proteomes" id="UP000838756"/>
    </source>
</evidence>
<comment type="similarity">
    <text evidence="1">Belongs to the helicase family.</text>
</comment>
<keyword evidence="1" id="KW-0378">Hydrolase</keyword>
<sequence>MSKQQYCELVRTTNPEQRQIILEVIHRLHGCGDYTSEAVQIYFTGPADCGKTYTLKCLTETYNRYTQEHNSINNAYIACASTGKAAVPLGGTTVHSAFRLTTSRVTKLLSRKFASLQKHVRRRQSCFHRRDQHVKFSYSYKLTTDCSRLLAYTTNLSETFTLYYVEISDSFHLYEQLHVILCRKIKMENLMNEMNQE</sequence>
<dbReference type="OrthoDB" id="7297142at2759"/>
<dbReference type="EC" id="5.6.2.3" evidence="1"/>
<gene>
    <name evidence="3" type="primary">jg13534</name>
    <name evidence="3" type="ORF">PAEG_LOCUS5490</name>
</gene>
<keyword evidence="1" id="KW-0067">ATP-binding</keyword>
<comment type="catalytic activity">
    <reaction evidence="1">
        <text>ATP + H2O = ADP + phosphate + H(+)</text>
        <dbReference type="Rhea" id="RHEA:13065"/>
        <dbReference type="ChEBI" id="CHEBI:15377"/>
        <dbReference type="ChEBI" id="CHEBI:15378"/>
        <dbReference type="ChEBI" id="CHEBI:30616"/>
        <dbReference type="ChEBI" id="CHEBI:43474"/>
        <dbReference type="ChEBI" id="CHEBI:456216"/>
        <dbReference type="EC" id="5.6.2.3"/>
    </reaction>
</comment>
<keyword evidence="1" id="KW-0233">DNA recombination</keyword>
<dbReference type="GO" id="GO:0006310">
    <property type="term" value="P:DNA recombination"/>
    <property type="evidence" value="ECO:0007669"/>
    <property type="project" value="UniProtKB-KW"/>
</dbReference>
<evidence type="ECO:0000313" key="3">
    <source>
        <dbReference type="EMBL" id="CAH2217605.1"/>
    </source>
</evidence>
<proteinExistence type="inferred from homology"/>
<dbReference type="Gene3D" id="3.40.50.300">
    <property type="entry name" value="P-loop containing nucleotide triphosphate hydrolases"/>
    <property type="match status" value="1"/>
</dbReference>
<dbReference type="GO" id="GO:0000723">
    <property type="term" value="P:telomere maintenance"/>
    <property type="evidence" value="ECO:0007669"/>
    <property type="project" value="InterPro"/>
</dbReference>
<keyword evidence="4" id="KW-1185">Reference proteome</keyword>
<comment type="caution">
    <text evidence="3">The sequence shown here is derived from an EMBL/GenBank/DDBJ whole genome shotgun (WGS) entry which is preliminary data.</text>
</comment>
<dbReference type="Pfam" id="PF05970">
    <property type="entry name" value="PIF1"/>
    <property type="match status" value="1"/>
</dbReference>
<accession>A0A8S4QQ83</accession>
<evidence type="ECO:0000259" key="2">
    <source>
        <dbReference type="Pfam" id="PF05970"/>
    </source>
</evidence>
<dbReference type="EMBL" id="CAKXAJ010018300">
    <property type="protein sequence ID" value="CAH2217605.1"/>
    <property type="molecule type" value="Genomic_DNA"/>
</dbReference>